<dbReference type="AlphaFoldDB" id="A0A2P2NR57"/>
<name>A0A2P2NR57_RHIMU</name>
<dbReference type="EMBL" id="GGEC01064485">
    <property type="protein sequence ID" value="MBX44969.1"/>
    <property type="molecule type" value="Transcribed_RNA"/>
</dbReference>
<organism evidence="1">
    <name type="scientific">Rhizophora mucronata</name>
    <name type="common">Asiatic mangrove</name>
    <dbReference type="NCBI Taxonomy" id="61149"/>
    <lineage>
        <taxon>Eukaryota</taxon>
        <taxon>Viridiplantae</taxon>
        <taxon>Streptophyta</taxon>
        <taxon>Embryophyta</taxon>
        <taxon>Tracheophyta</taxon>
        <taxon>Spermatophyta</taxon>
        <taxon>Magnoliopsida</taxon>
        <taxon>eudicotyledons</taxon>
        <taxon>Gunneridae</taxon>
        <taxon>Pentapetalae</taxon>
        <taxon>rosids</taxon>
        <taxon>fabids</taxon>
        <taxon>Malpighiales</taxon>
        <taxon>Rhizophoraceae</taxon>
        <taxon>Rhizophora</taxon>
    </lineage>
</organism>
<sequence>MKDAIMPASFLGKAPCSEKHMDWEQHYFVDLATRLNCGYPMNYLAT</sequence>
<proteinExistence type="predicted"/>
<protein>
    <submittedName>
        <fullName evidence="1">Uncharacterized protein</fullName>
    </submittedName>
</protein>
<reference evidence="1" key="1">
    <citation type="submission" date="2018-02" db="EMBL/GenBank/DDBJ databases">
        <title>Rhizophora mucronata_Transcriptome.</title>
        <authorList>
            <person name="Meera S.P."/>
            <person name="Sreeshan A."/>
            <person name="Augustine A."/>
        </authorList>
    </citation>
    <scope>NUCLEOTIDE SEQUENCE</scope>
    <source>
        <tissue evidence="1">Leaf</tissue>
    </source>
</reference>
<evidence type="ECO:0000313" key="1">
    <source>
        <dbReference type="EMBL" id="MBX44969.1"/>
    </source>
</evidence>
<accession>A0A2P2NR57</accession>